<feature type="transmembrane region" description="Helical" evidence="2">
    <location>
        <begin position="19"/>
        <end position="39"/>
    </location>
</feature>
<feature type="region of interest" description="Disordered" evidence="1">
    <location>
        <begin position="114"/>
        <end position="181"/>
    </location>
</feature>
<reference evidence="3 4" key="1">
    <citation type="submission" date="2018-02" db="EMBL/GenBank/DDBJ databases">
        <title>The genomes of Aspergillus section Nigri reveals drivers in fungal speciation.</title>
        <authorList>
            <consortium name="DOE Joint Genome Institute"/>
            <person name="Vesth T.C."/>
            <person name="Nybo J."/>
            <person name="Theobald S."/>
            <person name="Brandl J."/>
            <person name="Frisvad J.C."/>
            <person name="Nielsen K.F."/>
            <person name="Lyhne E.K."/>
            <person name="Kogle M.E."/>
            <person name="Kuo A."/>
            <person name="Riley R."/>
            <person name="Clum A."/>
            <person name="Nolan M."/>
            <person name="Lipzen A."/>
            <person name="Salamov A."/>
            <person name="Henrissat B."/>
            <person name="Wiebenga A."/>
            <person name="De vries R.P."/>
            <person name="Grigoriev I.V."/>
            <person name="Mortensen U.H."/>
            <person name="Andersen M.R."/>
            <person name="Baker S.E."/>
        </authorList>
    </citation>
    <scope>NUCLEOTIDE SEQUENCE [LARGE SCALE GENOMIC DNA]</scope>
    <source>
        <strain evidence="3 4">CBS 707.79</strain>
    </source>
</reference>
<gene>
    <name evidence="3" type="ORF">BO71DRAFT_83004</name>
</gene>
<evidence type="ECO:0000313" key="4">
    <source>
        <dbReference type="Proteomes" id="UP000247810"/>
    </source>
</evidence>
<dbReference type="Proteomes" id="UP000247810">
    <property type="component" value="Unassembled WGS sequence"/>
</dbReference>
<keyword evidence="4" id="KW-1185">Reference proteome</keyword>
<dbReference type="VEuPathDB" id="FungiDB:BO71DRAFT_83004"/>
<sequence length="181" mass="19885">MPIPQCFCFDILNSFLSTVWTFLLLHAMTCFGIAGYTMIPRWLRSLYTSACGSDNLTDWDYSPSGNHRGSYSPPKDVNILISSVIQGERNDTKIYLSTEPSFCGGYRPYSPGWTDRKVPEFPTPPNSPQAPDSAYLAKAPARPQTPALPEIRMDQPLLTASSCTPSPEGIGDTSIIPSNSK</sequence>
<name>A0A319EGW7_9EURO</name>
<keyword evidence="2" id="KW-1133">Transmembrane helix</keyword>
<evidence type="ECO:0000256" key="2">
    <source>
        <dbReference type="SAM" id="Phobius"/>
    </source>
</evidence>
<dbReference type="OrthoDB" id="10305535at2759"/>
<dbReference type="AlphaFoldDB" id="A0A319EGW7"/>
<evidence type="ECO:0000256" key="1">
    <source>
        <dbReference type="SAM" id="MobiDB-lite"/>
    </source>
</evidence>
<proteinExistence type="predicted"/>
<keyword evidence="2" id="KW-0472">Membrane</keyword>
<protein>
    <submittedName>
        <fullName evidence="3">Uncharacterized protein</fullName>
    </submittedName>
</protein>
<keyword evidence="2" id="KW-0812">Transmembrane</keyword>
<evidence type="ECO:0000313" key="3">
    <source>
        <dbReference type="EMBL" id="PYH90182.1"/>
    </source>
</evidence>
<dbReference type="EMBL" id="KZ825994">
    <property type="protein sequence ID" value="PYH90182.1"/>
    <property type="molecule type" value="Genomic_DNA"/>
</dbReference>
<accession>A0A319EGW7</accession>
<organism evidence="3 4">
    <name type="scientific">Aspergillus ellipticus CBS 707.79</name>
    <dbReference type="NCBI Taxonomy" id="1448320"/>
    <lineage>
        <taxon>Eukaryota</taxon>
        <taxon>Fungi</taxon>
        <taxon>Dikarya</taxon>
        <taxon>Ascomycota</taxon>
        <taxon>Pezizomycotina</taxon>
        <taxon>Eurotiomycetes</taxon>
        <taxon>Eurotiomycetidae</taxon>
        <taxon>Eurotiales</taxon>
        <taxon>Aspergillaceae</taxon>
        <taxon>Aspergillus</taxon>
        <taxon>Aspergillus subgen. Circumdati</taxon>
    </lineage>
</organism>